<dbReference type="PANTHER" id="PTHR31476:SF14">
    <property type="entry name" value="OS09G0473400 PROTEIN"/>
    <property type="match status" value="1"/>
</dbReference>
<dbReference type="InterPro" id="IPR021099">
    <property type="entry name" value="PORR_domain"/>
</dbReference>
<name>A0AAE1JWB5_9FABA</name>
<dbReference type="PANTHER" id="PTHR31476">
    <property type="entry name" value="PROTEIN WHAT'S THIS FACTOR 1 HOMOLOG, CHLOROPLASTIC"/>
    <property type="match status" value="1"/>
</dbReference>
<dbReference type="AlphaFoldDB" id="A0AAE1JWB5"/>
<dbReference type="EMBL" id="JAWXYG010000004">
    <property type="protein sequence ID" value="KAK4276346.1"/>
    <property type="molecule type" value="Genomic_DNA"/>
</dbReference>
<feature type="domain" description="PORR" evidence="1">
    <location>
        <begin position="91"/>
        <end position="413"/>
    </location>
</feature>
<protein>
    <recommendedName>
        <fullName evidence="1">PORR domain-containing protein</fullName>
    </recommendedName>
</protein>
<evidence type="ECO:0000313" key="2">
    <source>
        <dbReference type="EMBL" id="KAK4276346.1"/>
    </source>
</evidence>
<dbReference type="GO" id="GO:0003723">
    <property type="term" value="F:RNA binding"/>
    <property type="evidence" value="ECO:0007669"/>
    <property type="project" value="InterPro"/>
</dbReference>
<comment type="caution">
    <text evidence="2">The sequence shown here is derived from an EMBL/GenBank/DDBJ whole genome shotgun (WGS) entry which is preliminary data.</text>
</comment>
<accession>A0AAE1JWB5</accession>
<sequence>MTNSFMAWRYFFLDSISNLKIKPFKTLTLQISIPHSLPWSPKIDLVRPYLAQFISPFSTSFLPTKTPKKFKKKHKKKESPRTKLVQTEANRIPHFEHIIGHDIQFKFLIKSKQFLSKQPEHVLRLDDAGKLYHELGFPRGRKVSRSIERHPLIFETYRHTDGKMWFGFTEFMEELYSEEQSIMDAMETDRVDKVRKLLMMSANKRIPLSKIHHCRTLFGIPDDFRDRVVKYPNYFRIVVEDDGKRILELVNWDPLLAVSALEKEFMVDEDRAKKAFKFPVKHGKDLDLDMDDQRKLNLLNTLPLVSPFSEGSKLDVWTLEAEKYRVGVIHEFLSLTLEKRASIHHIVEFKDEFCLTKHTYHMLLRQPKAFYLAGTEMNWAVFLKDAYDENGDLIKKDPQVIFNEKLYKYAQMKEIVPESDFGTKKIM</sequence>
<evidence type="ECO:0000313" key="3">
    <source>
        <dbReference type="Proteomes" id="UP001293593"/>
    </source>
</evidence>
<dbReference type="Pfam" id="PF11955">
    <property type="entry name" value="PORR"/>
    <property type="match status" value="1"/>
</dbReference>
<dbReference type="InterPro" id="IPR045040">
    <property type="entry name" value="PORR_fam"/>
</dbReference>
<gene>
    <name evidence="2" type="ORF">QN277_019304</name>
</gene>
<organism evidence="2 3">
    <name type="scientific">Acacia crassicarpa</name>
    <name type="common">northern wattle</name>
    <dbReference type="NCBI Taxonomy" id="499986"/>
    <lineage>
        <taxon>Eukaryota</taxon>
        <taxon>Viridiplantae</taxon>
        <taxon>Streptophyta</taxon>
        <taxon>Embryophyta</taxon>
        <taxon>Tracheophyta</taxon>
        <taxon>Spermatophyta</taxon>
        <taxon>Magnoliopsida</taxon>
        <taxon>eudicotyledons</taxon>
        <taxon>Gunneridae</taxon>
        <taxon>Pentapetalae</taxon>
        <taxon>rosids</taxon>
        <taxon>fabids</taxon>
        <taxon>Fabales</taxon>
        <taxon>Fabaceae</taxon>
        <taxon>Caesalpinioideae</taxon>
        <taxon>mimosoid clade</taxon>
        <taxon>Acacieae</taxon>
        <taxon>Acacia</taxon>
    </lineage>
</organism>
<proteinExistence type="predicted"/>
<dbReference type="Proteomes" id="UP001293593">
    <property type="component" value="Unassembled WGS sequence"/>
</dbReference>
<evidence type="ECO:0000259" key="1">
    <source>
        <dbReference type="Pfam" id="PF11955"/>
    </source>
</evidence>
<reference evidence="2" key="1">
    <citation type="submission" date="2023-10" db="EMBL/GenBank/DDBJ databases">
        <title>Chromosome-level genome of the transformable northern wattle, Acacia crassicarpa.</title>
        <authorList>
            <person name="Massaro I."/>
            <person name="Sinha N.R."/>
            <person name="Poethig S."/>
            <person name="Leichty A.R."/>
        </authorList>
    </citation>
    <scope>NUCLEOTIDE SEQUENCE</scope>
    <source>
        <strain evidence="2">Acra3RX</strain>
        <tissue evidence="2">Leaf</tissue>
    </source>
</reference>
<keyword evidence="3" id="KW-1185">Reference proteome</keyword>